<evidence type="ECO:0000259" key="6">
    <source>
        <dbReference type="Pfam" id="PF02826"/>
    </source>
</evidence>
<evidence type="ECO:0000313" key="7">
    <source>
        <dbReference type="EMBL" id="WXG68849.1"/>
    </source>
</evidence>
<dbReference type="Pfam" id="PF02826">
    <property type="entry name" value="2-Hacid_dh_C"/>
    <property type="match status" value="1"/>
</dbReference>
<dbReference type="SUPFAM" id="SSF51735">
    <property type="entry name" value="NAD(P)-binding Rossmann-fold domains"/>
    <property type="match status" value="1"/>
</dbReference>
<evidence type="ECO:0000313" key="8">
    <source>
        <dbReference type="Proteomes" id="UP001432000"/>
    </source>
</evidence>
<evidence type="ECO:0000256" key="4">
    <source>
        <dbReference type="RuleBase" id="RU003719"/>
    </source>
</evidence>
<keyword evidence="2 4" id="KW-0560">Oxidoreductase</keyword>
<organism evidence="7 8">
    <name type="scientific">Rhodococcus sovatensis</name>
    <dbReference type="NCBI Taxonomy" id="1805840"/>
    <lineage>
        <taxon>Bacteria</taxon>
        <taxon>Bacillati</taxon>
        <taxon>Actinomycetota</taxon>
        <taxon>Actinomycetes</taxon>
        <taxon>Mycobacteriales</taxon>
        <taxon>Nocardiaceae</taxon>
        <taxon>Rhodococcus</taxon>
    </lineage>
</organism>
<dbReference type="SUPFAM" id="SSF52283">
    <property type="entry name" value="Formate/glycerate dehydrogenase catalytic domain-like"/>
    <property type="match status" value="1"/>
</dbReference>
<dbReference type="Gene3D" id="3.40.50.720">
    <property type="entry name" value="NAD(P)-binding Rossmann-like Domain"/>
    <property type="match status" value="2"/>
</dbReference>
<gene>
    <name evidence="7" type="ORF">WDS16_27330</name>
</gene>
<keyword evidence="8" id="KW-1185">Reference proteome</keyword>
<evidence type="ECO:0000256" key="1">
    <source>
        <dbReference type="ARBA" id="ARBA00005854"/>
    </source>
</evidence>
<protein>
    <submittedName>
        <fullName evidence="7">C-terminal binding protein</fullName>
    </submittedName>
</protein>
<feature type="domain" description="D-isomer specific 2-hydroxyacid dehydrogenase catalytic" evidence="5">
    <location>
        <begin position="18"/>
        <end position="320"/>
    </location>
</feature>
<proteinExistence type="inferred from homology"/>
<keyword evidence="3" id="KW-0520">NAD</keyword>
<evidence type="ECO:0000259" key="5">
    <source>
        <dbReference type="Pfam" id="PF00389"/>
    </source>
</evidence>
<dbReference type="PANTHER" id="PTHR42789">
    <property type="entry name" value="D-ISOMER SPECIFIC 2-HYDROXYACID DEHYDROGENASE FAMILY PROTEIN (AFU_ORTHOLOGUE AFUA_6G10090)"/>
    <property type="match status" value="1"/>
</dbReference>
<dbReference type="Pfam" id="PF00389">
    <property type="entry name" value="2-Hacid_dh"/>
    <property type="match status" value="1"/>
</dbReference>
<dbReference type="InterPro" id="IPR006139">
    <property type="entry name" value="D-isomer_2_OHA_DH_cat_dom"/>
</dbReference>
<dbReference type="PANTHER" id="PTHR42789:SF1">
    <property type="entry name" value="D-ISOMER SPECIFIC 2-HYDROXYACID DEHYDROGENASE FAMILY PROTEIN (AFU_ORTHOLOGUE AFUA_6G10090)"/>
    <property type="match status" value="1"/>
</dbReference>
<reference evidence="7 8" key="1">
    <citation type="submission" date="2024-03" db="EMBL/GenBank/DDBJ databases">
        <title>Natural products discovery in diverse microorganisms through a two-stage MS feature dereplication strategy.</title>
        <authorList>
            <person name="Zhang R."/>
        </authorList>
    </citation>
    <scope>NUCLEOTIDE SEQUENCE [LARGE SCALE GENOMIC DNA]</scope>
    <source>
        <strain evidence="7 8">18930</strain>
    </source>
</reference>
<dbReference type="InterPro" id="IPR029753">
    <property type="entry name" value="D-isomer_DH_CS"/>
</dbReference>
<sequence length="325" mass="34575">MHRVYQLGNPIPDSLAPGIEALLNDANAHLEQVAAHTEADLIRICSDAVGLIPMGAEPITEHVMRSLPNLRVVARGGVGVDTVDIAAATELGIQVTNAPDTNYQDVAVHTLAMIMHLLRRIGEFDDRVRRGQWTHPRYASILQRPHAMQLGIIGFGRSGQELARLASTVGFRIATHVRPGREDAAAAAGATPLSLDELLSTSDIVSLHIGLDQHTKEIIDTSALARFKKGAVLVNVSRGGLIDEAALIAALNAGHLAGAALDVFAHEPLPTDDPLLAAPNTVLTPHIAYLSAQSLLDATATTVSDVVRVLQDRTPKYPVNTPNSN</sequence>
<dbReference type="Proteomes" id="UP001432000">
    <property type="component" value="Chromosome"/>
</dbReference>
<dbReference type="InterPro" id="IPR050857">
    <property type="entry name" value="D-2-hydroxyacid_DH"/>
</dbReference>
<feature type="domain" description="D-isomer specific 2-hydroxyacid dehydrogenase NAD-binding" evidence="6">
    <location>
        <begin position="111"/>
        <end position="288"/>
    </location>
</feature>
<evidence type="ECO:0000256" key="3">
    <source>
        <dbReference type="ARBA" id="ARBA00023027"/>
    </source>
</evidence>
<evidence type="ECO:0000256" key="2">
    <source>
        <dbReference type="ARBA" id="ARBA00023002"/>
    </source>
</evidence>
<dbReference type="RefSeq" id="WP_338889309.1">
    <property type="nucleotide sequence ID" value="NZ_CP147846.1"/>
</dbReference>
<comment type="similarity">
    <text evidence="1 4">Belongs to the D-isomer specific 2-hydroxyacid dehydrogenase family.</text>
</comment>
<dbReference type="CDD" id="cd05299">
    <property type="entry name" value="CtBP_dh"/>
    <property type="match status" value="1"/>
</dbReference>
<dbReference type="InterPro" id="IPR036291">
    <property type="entry name" value="NAD(P)-bd_dom_sf"/>
</dbReference>
<accession>A0ABZ2PIJ0</accession>
<dbReference type="InterPro" id="IPR043322">
    <property type="entry name" value="CtBP"/>
</dbReference>
<dbReference type="EMBL" id="CP147846">
    <property type="protein sequence ID" value="WXG68849.1"/>
    <property type="molecule type" value="Genomic_DNA"/>
</dbReference>
<name>A0ABZ2PIJ0_9NOCA</name>
<dbReference type="PROSITE" id="PS00671">
    <property type="entry name" value="D_2_HYDROXYACID_DH_3"/>
    <property type="match status" value="1"/>
</dbReference>
<dbReference type="InterPro" id="IPR006140">
    <property type="entry name" value="D-isomer_DH_NAD-bd"/>
</dbReference>